<evidence type="ECO:0000256" key="19">
    <source>
        <dbReference type="RuleBase" id="RU000304"/>
    </source>
</evidence>
<keyword evidence="4" id="KW-0245">EGF-like domain</keyword>
<dbReference type="FunFam" id="1.10.510.10:FF:000384">
    <property type="entry name" value="G-type lectin S-receptor-like serine/threonine-protein kinase"/>
    <property type="match status" value="1"/>
</dbReference>
<dbReference type="InterPro" id="IPR008271">
    <property type="entry name" value="Ser/Thr_kinase_AS"/>
</dbReference>
<dbReference type="InterPro" id="IPR000719">
    <property type="entry name" value="Prot_kinase_dom"/>
</dbReference>
<dbReference type="SMART" id="SM00220">
    <property type="entry name" value="S_TKc"/>
    <property type="match status" value="1"/>
</dbReference>
<dbReference type="PANTHER" id="PTHR47974:SF4">
    <property type="entry name" value="RECEPTOR-LIKE SERINE_THREONINE-PROTEIN KINASE"/>
    <property type="match status" value="1"/>
</dbReference>
<evidence type="ECO:0000256" key="12">
    <source>
        <dbReference type="ARBA" id="ARBA00023136"/>
    </source>
</evidence>
<comment type="similarity">
    <text evidence="19">Belongs to the protein kinase superfamily.</text>
</comment>
<evidence type="ECO:0000256" key="13">
    <source>
        <dbReference type="ARBA" id="ARBA00023157"/>
    </source>
</evidence>
<feature type="transmembrane region" description="Helical" evidence="20">
    <location>
        <begin position="84"/>
        <end position="107"/>
    </location>
</feature>
<dbReference type="GO" id="GO:0005524">
    <property type="term" value="F:ATP binding"/>
    <property type="evidence" value="ECO:0007669"/>
    <property type="project" value="UniProtKB-UniRule"/>
</dbReference>
<dbReference type="InterPro" id="IPR011009">
    <property type="entry name" value="Kinase-like_dom_sf"/>
</dbReference>
<keyword evidence="5" id="KW-0808">Transferase</keyword>
<organism evidence="22">
    <name type="scientific">Araucaria cunninghamii</name>
    <name type="common">Hoop pine</name>
    <name type="synonym">Moreton Bay pine</name>
    <dbReference type="NCBI Taxonomy" id="56994"/>
    <lineage>
        <taxon>Eukaryota</taxon>
        <taxon>Viridiplantae</taxon>
        <taxon>Streptophyta</taxon>
        <taxon>Embryophyta</taxon>
        <taxon>Tracheophyta</taxon>
        <taxon>Spermatophyta</taxon>
        <taxon>Pinopsida</taxon>
        <taxon>Pinidae</taxon>
        <taxon>Conifers II</taxon>
        <taxon>Araucariales</taxon>
        <taxon>Araucariaceae</taxon>
        <taxon>Araucaria</taxon>
    </lineage>
</organism>
<keyword evidence="6 20" id="KW-0812">Transmembrane</keyword>
<evidence type="ECO:0000256" key="14">
    <source>
        <dbReference type="ARBA" id="ARBA00023170"/>
    </source>
</evidence>
<dbReference type="PROSITE" id="PS00108">
    <property type="entry name" value="PROTEIN_KINASE_ST"/>
    <property type="match status" value="1"/>
</dbReference>
<reference evidence="22" key="1">
    <citation type="submission" date="2015-03" db="EMBL/GenBank/DDBJ databases">
        <title>A transcriptome of Araucaria cunninghamii, an australian fine timber species.</title>
        <authorList>
            <person name="Jing Yi C.J.Y."/>
            <person name="Yin San L.Y.S."/>
            <person name="Abdul Karim S.S."/>
            <person name="Wan Azmi N.N."/>
            <person name="Hercus R.R."/>
            <person name="Croft L.L."/>
        </authorList>
    </citation>
    <scope>NUCLEOTIDE SEQUENCE</scope>
    <source>
        <strain evidence="22">MI0301</strain>
        <tissue evidence="22">Leaf</tissue>
    </source>
</reference>
<keyword evidence="10 18" id="KW-0067">ATP-binding</keyword>
<keyword evidence="15" id="KW-0325">Glycoprotein</keyword>
<keyword evidence="8 18" id="KW-0547">Nucleotide-binding</keyword>
<evidence type="ECO:0000256" key="6">
    <source>
        <dbReference type="ARBA" id="ARBA00022692"/>
    </source>
</evidence>
<dbReference type="GO" id="GO:0016020">
    <property type="term" value="C:membrane"/>
    <property type="evidence" value="ECO:0007669"/>
    <property type="project" value="UniProtKB-SubCell"/>
</dbReference>
<dbReference type="FunFam" id="3.30.200.20:FF:000059">
    <property type="entry name" value="S-receptor-like serine/threonine-protein kinase"/>
    <property type="match status" value="1"/>
</dbReference>
<evidence type="ECO:0000256" key="8">
    <source>
        <dbReference type="ARBA" id="ARBA00022741"/>
    </source>
</evidence>
<evidence type="ECO:0000256" key="11">
    <source>
        <dbReference type="ARBA" id="ARBA00022989"/>
    </source>
</evidence>
<evidence type="ECO:0000256" key="1">
    <source>
        <dbReference type="ARBA" id="ARBA00004479"/>
    </source>
</evidence>
<comment type="subcellular location">
    <subcellularLocation>
        <location evidence="1">Membrane</location>
        <topology evidence="1">Single-pass type I membrane protein</topology>
    </subcellularLocation>
</comment>
<evidence type="ECO:0000256" key="7">
    <source>
        <dbReference type="ARBA" id="ARBA00022729"/>
    </source>
</evidence>
<evidence type="ECO:0000259" key="21">
    <source>
        <dbReference type="PROSITE" id="PS50011"/>
    </source>
</evidence>
<dbReference type="AlphaFoldDB" id="A0A0D6QWR2"/>
<evidence type="ECO:0000256" key="5">
    <source>
        <dbReference type="ARBA" id="ARBA00022679"/>
    </source>
</evidence>
<evidence type="ECO:0000256" key="17">
    <source>
        <dbReference type="ARBA" id="ARBA00048679"/>
    </source>
</evidence>
<dbReference type="PROSITE" id="PS50011">
    <property type="entry name" value="PROTEIN_KINASE_DOM"/>
    <property type="match status" value="1"/>
</dbReference>
<name>A0A0D6QWR2_ARACU</name>
<keyword evidence="13" id="KW-1015">Disulfide bond</keyword>
<evidence type="ECO:0000256" key="2">
    <source>
        <dbReference type="ARBA" id="ARBA00012513"/>
    </source>
</evidence>
<keyword evidence="14" id="KW-0675">Receptor</keyword>
<dbReference type="EC" id="2.7.11.1" evidence="2"/>
<sequence length="415" mass="46182">MNSSDCEGVCYKKSGTGACYPKSMLFNGYRSPGVQNDAYIKVSTNDSSPLNSTATEPIQLKCSGIPTVVSKNFKESKKRSVIKYPLAFAVAFGVTEIVCISLGWWYMFRTSNGDADHDLQGYSAIPIGFKKFSFAELKKATDNFKVTLGQGGFGTVYKGVLSDNKVVAVKQLEGVSQSEDQFWAEVSVIGRVHHMNLVRMFGFCAEGRHRLLVYEYVEKGSLDRYLFKANEVLGWKERFEIAVGTARGLAYLHEECLEWILHCDIKPQNILLDHKFCPKVSDFGLAKLVDRDRAFTFSTIRGTRGYLAPEWVMNLPITAKADVYSFGIVLLEIVSGLSTSNTGSVQSSNLVQWVSEKSEGGSRKEEVVDPKLQGNFNSEEVGRMLRTALLCVKQDKDRRPSMSQVVQMLSQHGNA</sequence>
<keyword evidence="7" id="KW-0732">Signal</keyword>
<comment type="catalytic activity">
    <reaction evidence="17">
        <text>L-seryl-[protein] + ATP = O-phospho-L-seryl-[protein] + ADP + H(+)</text>
        <dbReference type="Rhea" id="RHEA:17989"/>
        <dbReference type="Rhea" id="RHEA-COMP:9863"/>
        <dbReference type="Rhea" id="RHEA-COMP:11604"/>
        <dbReference type="ChEBI" id="CHEBI:15378"/>
        <dbReference type="ChEBI" id="CHEBI:29999"/>
        <dbReference type="ChEBI" id="CHEBI:30616"/>
        <dbReference type="ChEBI" id="CHEBI:83421"/>
        <dbReference type="ChEBI" id="CHEBI:456216"/>
        <dbReference type="EC" id="2.7.11.1"/>
    </reaction>
</comment>
<proteinExistence type="inferred from homology"/>
<evidence type="ECO:0000256" key="16">
    <source>
        <dbReference type="ARBA" id="ARBA00047899"/>
    </source>
</evidence>
<evidence type="ECO:0000256" key="3">
    <source>
        <dbReference type="ARBA" id="ARBA00022527"/>
    </source>
</evidence>
<evidence type="ECO:0000256" key="15">
    <source>
        <dbReference type="ARBA" id="ARBA00023180"/>
    </source>
</evidence>
<keyword evidence="12 20" id="KW-0472">Membrane</keyword>
<keyword evidence="9" id="KW-0418">Kinase</keyword>
<dbReference type="CDD" id="cd14066">
    <property type="entry name" value="STKc_IRAK"/>
    <property type="match status" value="1"/>
</dbReference>
<protein>
    <recommendedName>
        <fullName evidence="2">non-specific serine/threonine protein kinase</fullName>
        <ecNumber evidence="2">2.7.11.1</ecNumber>
    </recommendedName>
</protein>
<feature type="domain" description="Protein kinase" evidence="21">
    <location>
        <begin position="142"/>
        <end position="415"/>
    </location>
</feature>
<keyword evidence="3 19" id="KW-0723">Serine/threonine-protein kinase</keyword>
<feature type="binding site" evidence="18">
    <location>
        <position position="170"/>
    </location>
    <ligand>
        <name>ATP</name>
        <dbReference type="ChEBI" id="CHEBI:30616"/>
    </ligand>
</feature>
<evidence type="ECO:0000256" key="4">
    <source>
        <dbReference type="ARBA" id="ARBA00022536"/>
    </source>
</evidence>
<dbReference type="PROSITE" id="PS00107">
    <property type="entry name" value="PROTEIN_KINASE_ATP"/>
    <property type="match status" value="1"/>
</dbReference>
<accession>A0A0D6QWR2</accession>
<dbReference type="Gene3D" id="1.10.510.10">
    <property type="entry name" value="Transferase(Phosphotransferase) domain 1"/>
    <property type="match status" value="1"/>
</dbReference>
<evidence type="ECO:0000256" key="9">
    <source>
        <dbReference type="ARBA" id="ARBA00022777"/>
    </source>
</evidence>
<evidence type="ECO:0000313" key="22">
    <source>
        <dbReference type="EMBL" id="JAG94135.1"/>
    </source>
</evidence>
<dbReference type="EMBL" id="GCKF01044501">
    <property type="protein sequence ID" value="JAG94135.1"/>
    <property type="molecule type" value="Transcribed_RNA"/>
</dbReference>
<dbReference type="GO" id="GO:0004674">
    <property type="term" value="F:protein serine/threonine kinase activity"/>
    <property type="evidence" value="ECO:0007669"/>
    <property type="project" value="UniProtKB-KW"/>
</dbReference>
<dbReference type="SUPFAM" id="SSF56112">
    <property type="entry name" value="Protein kinase-like (PK-like)"/>
    <property type="match status" value="1"/>
</dbReference>
<dbReference type="Pfam" id="PF00069">
    <property type="entry name" value="Pkinase"/>
    <property type="match status" value="1"/>
</dbReference>
<dbReference type="Gene3D" id="3.30.200.20">
    <property type="entry name" value="Phosphorylase Kinase, domain 1"/>
    <property type="match status" value="1"/>
</dbReference>
<evidence type="ECO:0000256" key="18">
    <source>
        <dbReference type="PROSITE-ProRule" id="PRU10141"/>
    </source>
</evidence>
<dbReference type="PANTHER" id="PTHR47974">
    <property type="entry name" value="OS07G0415500 PROTEIN"/>
    <property type="match status" value="1"/>
</dbReference>
<evidence type="ECO:0000256" key="10">
    <source>
        <dbReference type="ARBA" id="ARBA00022840"/>
    </source>
</evidence>
<dbReference type="InterPro" id="IPR017441">
    <property type="entry name" value="Protein_kinase_ATP_BS"/>
</dbReference>
<keyword evidence="11 20" id="KW-1133">Transmembrane helix</keyword>
<comment type="catalytic activity">
    <reaction evidence="16">
        <text>L-threonyl-[protein] + ATP = O-phospho-L-threonyl-[protein] + ADP + H(+)</text>
        <dbReference type="Rhea" id="RHEA:46608"/>
        <dbReference type="Rhea" id="RHEA-COMP:11060"/>
        <dbReference type="Rhea" id="RHEA-COMP:11605"/>
        <dbReference type="ChEBI" id="CHEBI:15378"/>
        <dbReference type="ChEBI" id="CHEBI:30013"/>
        <dbReference type="ChEBI" id="CHEBI:30616"/>
        <dbReference type="ChEBI" id="CHEBI:61977"/>
        <dbReference type="ChEBI" id="CHEBI:456216"/>
        <dbReference type="EC" id="2.7.11.1"/>
    </reaction>
</comment>
<evidence type="ECO:0000256" key="20">
    <source>
        <dbReference type="SAM" id="Phobius"/>
    </source>
</evidence>